<gene>
    <name evidence="1" type="ORF">V8G54_018362</name>
</gene>
<evidence type="ECO:0000313" key="1">
    <source>
        <dbReference type="EMBL" id="WVZ05016.1"/>
    </source>
</evidence>
<proteinExistence type="predicted"/>
<keyword evidence="2" id="KW-1185">Reference proteome</keyword>
<dbReference type="EMBL" id="CP144695">
    <property type="protein sequence ID" value="WVZ05016.1"/>
    <property type="molecule type" value="Genomic_DNA"/>
</dbReference>
<evidence type="ECO:0000313" key="2">
    <source>
        <dbReference type="Proteomes" id="UP001374535"/>
    </source>
</evidence>
<accession>A0AAQ3NA02</accession>
<sequence>MREVEPGVFSSELKRCVVVCQSSFFSGFECTKPETSAILGKSDLSHPLAPVPLPHPTVKLCGLGKNTTTHLLHGNGLWAKKLGACNLDLGLNLERLRWGELVEFDGTGLI</sequence>
<name>A0AAQ3NA02_VIGMU</name>
<dbReference type="Proteomes" id="UP001374535">
    <property type="component" value="Chromosome 6"/>
</dbReference>
<dbReference type="AlphaFoldDB" id="A0AAQ3NA02"/>
<organism evidence="1 2">
    <name type="scientific">Vigna mungo</name>
    <name type="common">Black gram</name>
    <name type="synonym">Phaseolus mungo</name>
    <dbReference type="NCBI Taxonomy" id="3915"/>
    <lineage>
        <taxon>Eukaryota</taxon>
        <taxon>Viridiplantae</taxon>
        <taxon>Streptophyta</taxon>
        <taxon>Embryophyta</taxon>
        <taxon>Tracheophyta</taxon>
        <taxon>Spermatophyta</taxon>
        <taxon>Magnoliopsida</taxon>
        <taxon>eudicotyledons</taxon>
        <taxon>Gunneridae</taxon>
        <taxon>Pentapetalae</taxon>
        <taxon>rosids</taxon>
        <taxon>fabids</taxon>
        <taxon>Fabales</taxon>
        <taxon>Fabaceae</taxon>
        <taxon>Papilionoideae</taxon>
        <taxon>50 kb inversion clade</taxon>
        <taxon>NPAAA clade</taxon>
        <taxon>indigoferoid/millettioid clade</taxon>
        <taxon>Phaseoleae</taxon>
        <taxon>Vigna</taxon>
    </lineage>
</organism>
<reference evidence="1 2" key="1">
    <citation type="journal article" date="2023" name="Life. Sci Alliance">
        <title>Evolutionary insights into 3D genome organization and epigenetic landscape of Vigna mungo.</title>
        <authorList>
            <person name="Junaid A."/>
            <person name="Singh B."/>
            <person name="Bhatia S."/>
        </authorList>
    </citation>
    <scope>NUCLEOTIDE SEQUENCE [LARGE SCALE GENOMIC DNA]</scope>
    <source>
        <strain evidence="1">Urdbean</strain>
    </source>
</reference>
<protein>
    <submittedName>
        <fullName evidence="1">Uncharacterized protein</fullName>
    </submittedName>
</protein>